<protein>
    <submittedName>
        <fullName evidence="2">Phage tail protein</fullName>
    </submittedName>
</protein>
<dbReference type="SUPFAM" id="SSF88874">
    <property type="entry name" value="Receptor-binding domain of short tail fibre protein gp12"/>
    <property type="match status" value="1"/>
</dbReference>
<dbReference type="InterPro" id="IPR011083">
    <property type="entry name" value="Phage_tail_collar_dom"/>
</dbReference>
<dbReference type="Gene3D" id="3.90.1340.10">
    <property type="entry name" value="Phage tail collar domain"/>
    <property type="match status" value="1"/>
</dbReference>
<dbReference type="AlphaFoldDB" id="A0A365XU73"/>
<gene>
    <name evidence="2" type="ORF">DF182_25895</name>
</gene>
<comment type="caution">
    <text evidence="2">The sequence shown here is derived from an EMBL/GenBank/DDBJ whole genome shotgun (WGS) entry which is preliminary data.</text>
</comment>
<accession>A0A365XU73</accession>
<sequence length="195" mass="21207">MQPFIGEIRIFAGNFEPAGWAFCWGQLLNISDNDPLFRLIGNTYGGDGISTFALPDLRGRVPLHMGTLGNETYTIGDSGGLEKVTITTNQLPAHKHTIAGNVYMPTLGENPGKLLSPDNNYTAITSGQQVYSTNPHPTNHMAPLKVSPRVANTAPTPNTFMQVEYGGGGQPKENMQPYTAVNYIISLYGIFPYPF</sequence>
<dbReference type="Proteomes" id="UP000253410">
    <property type="component" value="Unassembled WGS sequence"/>
</dbReference>
<dbReference type="Pfam" id="PF07484">
    <property type="entry name" value="Collar"/>
    <property type="match status" value="1"/>
</dbReference>
<feature type="domain" description="Phage tail collar" evidence="1">
    <location>
        <begin position="6"/>
        <end position="62"/>
    </location>
</feature>
<organism evidence="2 3">
    <name type="scientific">Chitinophaga flava</name>
    <dbReference type="NCBI Taxonomy" id="2259036"/>
    <lineage>
        <taxon>Bacteria</taxon>
        <taxon>Pseudomonadati</taxon>
        <taxon>Bacteroidota</taxon>
        <taxon>Chitinophagia</taxon>
        <taxon>Chitinophagales</taxon>
        <taxon>Chitinophagaceae</taxon>
        <taxon>Chitinophaga</taxon>
    </lineage>
</organism>
<evidence type="ECO:0000259" key="1">
    <source>
        <dbReference type="Pfam" id="PF07484"/>
    </source>
</evidence>
<evidence type="ECO:0000313" key="2">
    <source>
        <dbReference type="EMBL" id="RBL89912.1"/>
    </source>
</evidence>
<name>A0A365XU73_9BACT</name>
<dbReference type="OrthoDB" id="9810174at2"/>
<keyword evidence="3" id="KW-1185">Reference proteome</keyword>
<dbReference type="RefSeq" id="WP_113618661.1">
    <property type="nucleotide sequence ID" value="NZ_QFFJ01000002.1"/>
</dbReference>
<proteinExistence type="predicted"/>
<dbReference type="InterPro" id="IPR037053">
    <property type="entry name" value="Phage_tail_collar_dom_sf"/>
</dbReference>
<reference evidence="2 3" key="1">
    <citation type="submission" date="2018-05" db="EMBL/GenBank/DDBJ databases">
        <title>Chitinophaga sp. K3CV102501T nov., isolated from isolated from a monsoon evergreen broad-leaved forest soil.</title>
        <authorList>
            <person name="Lv Y."/>
        </authorList>
    </citation>
    <scope>NUCLEOTIDE SEQUENCE [LARGE SCALE GENOMIC DNA]</scope>
    <source>
        <strain evidence="2 3">GDMCC 1.1325</strain>
    </source>
</reference>
<dbReference type="EMBL" id="QFFJ01000002">
    <property type="protein sequence ID" value="RBL89912.1"/>
    <property type="molecule type" value="Genomic_DNA"/>
</dbReference>
<evidence type="ECO:0000313" key="3">
    <source>
        <dbReference type="Proteomes" id="UP000253410"/>
    </source>
</evidence>